<sequence>MQDFEDAAIVKANYLTPISAREMSICAAINPCTGLYQLGFGGAWGQRLSISQDPNLDLYLTLHRLSVSSNSRLLTINLKRLWNPTANPTAGGTLTDVQFNGKMMVEGSGVESSVSFNLQARRTNKFVAKFNMYNDLADKVQLAWNPLKIVSNSGGGDISMATVITGSPNVELDSSRLTFEASSITMHGLWTTYANGNYVLQLSITEPISTSEAISYTGLDDQYRLLNEYVPAIGYREWPTTVSWYVAPGIYGVRVDIYTSSADYWWQVGGELFSIICTEKHHKEVSEPVALAGHRGLRSINKDFIARKK</sequence>
<dbReference type="RefSeq" id="XP_002953845.1">
    <property type="nucleotide sequence ID" value="XM_002953799.1"/>
</dbReference>
<reference evidence="1 2" key="1">
    <citation type="journal article" date="2010" name="Science">
        <title>Genomic analysis of organismal complexity in the multicellular green alga Volvox carteri.</title>
        <authorList>
            <person name="Prochnik S.E."/>
            <person name="Umen J."/>
            <person name="Nedelcu A.M."/>
            <person name="Hallmann A."/>
            <person name="Miller S.M."/>
            <person name="Nishii I."/>
            <person name="Ferris P."/>
            <person name="Kuo A."/>
            <person name="Mitros T."/>
            <person name="Fritz-Laylin L.K."/>
            <person name="Hellsten U."/>
            <person name="Chapman J."/>
            <person name="Simakov O."/>
            <person name="Rensing S.A."/>
            <person name="Terry A."/>
            <person name="Pangilinan J."/>
            <person name="Kapitonov V."/>
            <person name="Jurka J."/>
            <person name="Salamov A."/>
            <person name="Shapiro H."/>
            <person name="Schmutz J."/>
            <person name="Grimwood J."/>
            <person name="Lindquist E."/>
            <person name="Lucas S."/>
            <person name="Grigoriev I.V."/>
            <person name="Schmitt R."/>
            <person name="Kirk D."/>
            <person name="Rokhsar D.S."/>
        </authorList>
    </citation>
    <scope>NUCLEOTIDE SEQUENCE [LARGE SCALE GENOMIC DNA]</scope>
    <source>
        <strain evidence="2">f. Nagariensis / Eve</strain>
    </source>
</reference>
<accession>D8U588</accession>
<evidence type="ECO:0000313" key="2">
    <source>
        <dbReference type="Proteomes" id="UP000001058"/>
    </source>
</evidence>
<evidence type="ECO:0000313" key="1">
    <source>
        <dbReference type="EMBL" id="EFJ45169.1"/>
    </source>
</evidence>
<dbReference type="Proteomes" id="UP000001058">
    <property type="component" value="Unassembled WGS sequence"/>
</dbReference>
<dbReference type="KEGG" id="vcn:VOLCADRAFT_106124"/>
<gene>
    <name evidence="1" type="ORF">VOLCADRAFT_106124</name>
</gene>
<keyword evidence="2" id="KW-1185">Reference proteome</keyword>
<dbReference type="AlphaFoldDB" id="D8U588"/>
<proteinExistence type="predicted"/>
<dbReference type="InParanoid" id="D8U588"/>
<name>D8U588_VOLCA</name>
<dbReference type="EMBL" id="GL378359">
    <property type="protein sequence ID" value="EFJ45169.1"/>
    <property type="molecule type" value="Genomic_DNA"/>
</dbReference>
<dbReference type="GeneID" id="9616576"/>
<organism evidence="2">
    <name type="scientific">Volvox carteri f. nagariensis</name>
    <dbReference type="NCBI Taxonomy" id="3068"/>
    <lineage>
        <taxon>Eukaryota</taxon>
        <taxon>Viridiplantae</taxon>
        <taxon>Chlorophyta</taxon>
        <taxon>core chlorophytes</taxon>
        <taxon>Chlorophyceae</taxon>
        <taxon>CS clade</taxon>
        <taxon>Chlamydomonadales</taxon>
        <taxon>Volvocaceae</taxon>
        <taxon>Volvox</taxon>
    </lineage>
</organism>
<protein>
    <submittedName>
        <fullName evidence="1">Uncharacterized protein</fullName>
    </submittedName>
</protein>